<keyword evidence="2" id="KW-1185">Reference proteome</keyword>
<evidence type="ECO:0000313" key="1">
    <source>
        <dbReference type="EMBL" id="UQZ82346.1"/>
    </source>
</evidence>
<dbReference type="Proteomes" id="UP001057134">
    <property type="component" value="Chromosome"/>
</dbReference>
<gene>
    <name evidence="1" type="ORF">SK3146_01503</name>
</gene>
<dbReference type="InterPro" id="IPR036390">
    <property type="entry name" value="WH_DNA-bd_sf"/>
</dbReference>
<reference evidence="1" key="2">
    <citation type="journal article" date="2021" name="J Anim Sci Technol">
        <title>Complete genome sequence of Paenibacillus konkukensis sp. nov. SK3146 as a potential probiotic strain.</title>
        <authorList>
            <person name="Jung H.I."/>
            <person name="Park S."/>
            <person name="Niu K.M."/>
            <person name="Lee S.W."/>
            <person name="Kothari D."/>
            <person name="Yi K.J."/>
            <person name="Kim S.K."/>
        </authorList>
    </citation>
    <scope>NUCLEOTIDE SEQUENCE</scope>
    <source>
        <strain evidence="1">SK3146</strain>
    </source>
</reference>
<sequence>MVKSGYNKILHRWRAIHTFGKEDDDLNLTPEQRLILMALTAEWQAPVQIAKRLPQTSGNVDVQQVLKDLLREGWVQMNPAVPGLYRLTSQGITVKTAELE</sequence>
<dbReference type="EMBL" id="CP027059">
    <property type="protein sequence ID" value="UQZ82346.1"/>
    <property type="molecule type" value="Genomic_DNA"/>
</dbReference>
<dbReference type="SUPFAM" id="SSF46785">
    <property type="entry name" value="Winged helix' DNA-binding domain"/>
    <property type="match status" value="1"/>
</dbReference>
<evidence type="ECO:0000313" key="2">
    <source>
        <dbReference type="Proteomes" id="UP001057134"/>
    </source>
</evidence>
<proteinExistence type="predicted"/>
<accession>A0ABY4RKH1</accession>
<reference evidence="1" key="1">
    <citation type="submission" date="2018-02" db="EMBL/GenBank/DDBJ databases">
        <authorList>
            <person name="Kim S.-K."/>
            <person name="Jung H.-I."/>
            <person name="Lee S.-W."/>
        </authorList>
    </citation>
    <scope>NUCLEOTIDE SEQUENCE</scope>
    <source>
        <strain evidence="1">SK3146</strain>
    </source>
</reference>
<organism evidence="1 2">
    <name type="scientific">Paenibacillus konkukensis</name>
    <dbReference type="NCBI Taxonomy" id="2020716"/>
    <lineage>
        <taxon>Bacteria</taxon>
        <taxon>Bacillati</taxon>
        <taxon>Bacillota</taxon>
        <taxon>Bacilli</taxon>
        <taxon>Bacillales</taxon>
        <taxon>Paenibacillaceae</taxon>
        <taxon>Paenibacillus</taxon>
    </lineage>
</organism>
<protein>
    <submittedName>
        <fullName evidence="1">Uncharacterized protein</fullName>
    </submittedName>
</protein>
<name>A0ABY4RKH1_9BACL</name>